<keyword evidence="3" id="KW-0997">Cell inner membrane</keyword>
<feature type="domain" description="POTRA" evidence="11">
    <location>
        <begin position="124"/>
        <end position="192"/>
    </location>
</feature>
<dbReference type="PANTHER" id="PTHR35851:SF1">
    <property type="entry name" value="CELL DIVISION PROTEIN FTSQ"/>
    <property type="match status" value="1"/>
</dbReference>
<dbReference type="RefSeq" id="WP_053235605.1">
    <property type="nucleotide sequence ID" value="NZ_CP011125.1"/>
</dbReference>
<dbReference type="Pfam" id="PF03799">
    <property type="entry name" value="FtsQ_DivIB_C"/>
    <property type="match status" value="1"/>
</dbReference>
<keyword evidence="4 9" id="KW-0132">Cell division</keyword>
<feature type="region of interest" description="Disordered" evidence="10">
    <location>
        <begin position="1"/>
        <end position="68"/>
    </location>
</feature>
<comment type="similarity">
    <text evidence="9">Belongs to the FtsQ/DivIB family. FtsQ subfamily.</text>
</comment>
<dbReference type="Gene3D" id="3.40.50.11690">
    <property type="entry name" value="Cell division protein FtsQ/DivIB"/>
    <property type="match status" value="1"/>
</dbReference>
<protein>
    <recommendedName>
        <fullName evidence="9">Cell division protein FtsQ</fullName>
    </recommendedName>
</protein>
<proteinExistence type="inferred from homology"/>
<evidence type="ECO:0000256" key="6">
    <source>
        <dbReference type="ARBA" id="ARBA00022989"/>
    </source>
</evidence>
<sequence length="336" mass="37402">MKIAQRRDDREAHRSVDGQSDAREKSGARRIARPAAPAPSTPRNRRTAPRDGTTSSPSLPAPVAPRPSLKQRFTALRTKLGARLERLRKPATILFRILVVALAIVAAVALFRVVEQHVRTSPAFATSEIELEGASRLTRADVEAAAGIAVGRNVFERSPDEARAALLAHPWIAEAEVRRRLPGRWSIVIRERSAAAILMLEDAWLVDAEGAVFKRAESGDPIDLPVITGIARERFTTDRAFRTRVLLGIVALLSDWRAAGLWRREPIGEIHVEADDALTLRIGDDATEVRLGHGPYRAKLDRLRRVLDELGQRQARPAYVYLDNVRRPDRVTVRVR</sequence>
<evidence type="ECO:0000256" key="3">
    <source>
        <dbReference type="ARBA" id="ARBA00022519"/>
    </source>
</evidence>
<dbReference type="InterPro" id="IPR045335">
    <property type="entry name" value="FtsQ_C_sf"/>
</dbReference>
<evidence type="ECO:0000256" key="7">
    <source>
        <dbReference type="ARBA" id="ARBA00023136"/>
    </source>
</evidence>
<evidence type="ECO:0000256" key="9">
    <source>
        <dbReference type="HAMAP-Rule" id="MF_00911"/>
    </source>
</evidence>
<organism evidence="12 13">
    <name type="scientific">Sandaracinus amylolyticus</name>
    <dbReference type="NCBI Taxonomy" id="927083"/>
    <lineage>
        <taxon>Bacteria</taxon>
        <taxon>Pseudomonadati</taxon>
        <taxon>Myxococcota</taxon>
        <taxon>Polyangia</taxon>
        <taxon>Polyangiales</taxon>
        <taxon>Sandaracinaceae</taxon>
        <taxon>Sandaracinus</taxon>
    </lineage>
</organism>
<reference evidence="12 13" key="1">
    <citation type="submission" date="2015-03" db="EMBL/GenBank/DDBJ databases">
        <title>Genome assembly of Sandaracinus amylolyticus DSM 53668.</title>
        <authorList>
            <person name="Sharma G."/>
            <person name="Subramanian S."/>
        </authorList>
    </citation>
    <scope>NUCLEOTIDE SEQUENCE [LARGE SCALE GENOMIC DNA]</scope>
    <source>
        <strain evidence="12 13">DSM 53668</strain>
    </source>
</reference>
<dbReference type="GO" id="GO:0005886">
    <property type="term" value="C:plasma membrane"/>
    <property type="evidence" value="ECO:0007669"/>
    <property type="project" value="UniProtKB-SubCell"/>
</dbReference>
<dbReference type="GO" id="GO:0043093">
    <property type="term" value="P:FtsZ-dependent cytokinesis"/>
    <property type="evidence" value="ECO:0007669"/>
    <property type="project" value="UniProtKB-UniRule"/>
</dbReference>
<evidence type="ECO:0000256" key="5">
    <source>
        <dbReference type="ARBA" id="ARBA00022692"/>
    </source>
</evidence>
<dbReference type="InterPro" id="IPR026579">
    <property type="entry name" value="FtsQ"/>
</dbReference>
<dbReference type="AlphaFoldDB" id="A0A0F6W6D2"/>
<evidence type="ECO:0000256" key="4">
    <source>
        <dbReference type="ARBA" id="ARBA00022618"/>
    </source>
</evidence>
<evidence type="ECO:0000313" key="12">
    <source>
        <dbReference type="EMBL" id="AKF08465.1"/>
    </source>
</evidence>
<dbReference type="InterPro" id="IPR005548">
    <property type="entry name" value="Cell_div_FtsQ/DivIB_C"/>
</dbReference>
<dbReference type="HAMAP" id="MF_00911">
    <property type="entry name" value="FtsQ_subfam"/>
    <property type="match status" value="1"/>
</dbReference>
<name>A0A0F6W6D2_9BACT</name>
<comment type="subcellular location">
    <subcellularLocation>
        <location evidence="9">Cell membrane</location>
        <topology evidence="9">Single-pass type II membrane protein</topology>
    </subcellularLocation>
    <subcellularLocation>
        <location evidence="1">Membrane</location>
    </subcellularLocation>
    <text evidence="9">Localizes to the division septum.</text>
</comment>
<evidence type="ECO:0000313" key="13">
    <source>
        <dbReference type="Proteomes" id="UP000034883"/>
    </source>
</evidence>
<evidence type="ECO:0000256" key="8">
    <source>
        <dbReference type="ARBA" id="ARBA00023306"/>
    </source>
</evidence>
<keyword evidence="2 9" id="KW-1003">Cell membrane</keyword>
<evidence type="ECO:0000256" key="10">
    <source>
        <dbReference type="SAM" id="MobiDB-lite"/>
    </source>
</evidence>
<dbReference type="Pfam" id="PF08478">
    <property type="entry name" value="POTRA_1"/>
    <property type="match status" value="1"/>
</dbReference>
<evidence type="ECO:0000259" key="11">
    <source>
        <dbReference type="PROSITE" id="PS51779"/>
    </source>
</evidence>
<keyword evidence="7 9" id="KW-0472">Membrane</keyword>
<dbReference type="GO" id="GO:0090529">
    <property type="term" value="P:cell septum assembly"/>
    <property type="evidence" value="ECO:0007669"/>
    <property type="project" value="InterPro"/>
</dbReference>
<dbReference type="InterPro" id="IPR013685">
    <property type="entry name" value="POTRA_FtsQ_type"/>
</dbReference>
<evidence type="ECO:0000256" key="2">
    <source>
        <dbReference type="ARBA" id="ARBA00022475"/>
    </source>
</evidence>
<feature type="transmembrane region" description="Helical" evidence="9">
    <location>
        <begin position="93"/>
        <end position="114"/>
    </location>
</feature>
<comment type="function">
    <text evidence="9">Essential cell division protein.</text>
</comment>
<keyword evidence="13" id="KW-1185">Reference proteome</keyword>
<dbReference type="PANTHER" id="PTHR35851">
    <property type="entry name" value="CELL DIVISION PROTEIN FTSQ"/>
    <property type="match status" value="1"/>
</dbReference>
<keyword evidence="8 9" id="KW-0131">Cell cycle</keyword>
<accession>A0A0F6W6D2</accession>
<evidence type="ECO:0000256" key="1">
    <source>
        <dbReference type="ARBA" id="ARBA00004370"/>
    </source>
</evidence>
<dbReference type="Gene3D" id="3.10.20.310">
    <property type="entry name" value="membrane protein fhac"/>
    <property type="match status" value="1"/>
</dbReference>
<dbReference type="KEGG" id="samy:DB32_005614"/>
<dbReference type="STRING" id="927083.DB32_005614"/>
<feature type="compositionally biased region" description="Basic and acidic residues" evidence="10">
    <location>
        <begin position="1"/>
        <end position="27"/>
    </location>
</feature>
<keyword evidence="5 9" id="KW-0812">Transmembrane</keyword>
<dbReference type="OrthoDB" id="5413835at2"/>
<dbReference type="EMBL" id="CP011125">
    <property type="protein sequence ID" value="AKF08465.1"/>
    <property type="molecule type" value="Genomic_DNA"/>
</dbReference>
<gene>
    <name evidence="9" type="primary">ftsQ</name>
    <name evidence="12" type="ORF">DB32_005614</name>
</gene>
<dbReference type="GO" id="GO:0032153">
    <property type="term" value="C:cell division site"/>
    <property type="evidence" value="ECO:0007669"/>
    <property type="project" value="UniProtKB-UniRule"/>
</dbReference>
<dbReference type="Proteomes" id="UP000034883">
    <property type="component" value="Chromosome"/>
</dbReference>
<dbReference type="PROSITE" id="PS51779">
    <property type="entry name" value="POTRA"/>
    <property type="match status" value="1"/>
</dbReference>
<keyword evidence="6 9" id="KW-1133">Transmembrane helix</keyword>
<dbReference type="InterPro" id="IPR034746">
    <property type="entry name" value="POTRA"/>
</dbReference>